<name>A0A1E5IRZ3_SHECO</name>
<dbReference type="PIRSF" id="PIRSF032038">
    <property type="entry name" value="UCP023238"/>
    <property type="match status" value="1"/>
</dbReference>
<organism evidence="2 3">
    <name type="scientific">Shewanella colwelliana</name>
    <name type="common">Alteromonas colwelliana</name>
    <dbReference type="NCBI Taxonomy" id="23"/>
    <lineage>
        <taxon>Bacteria</taxon>
        <taxon>Pseudomonadati</taxon>
        <taxon>Pseudomonadota</taxon>
        <taxon>Gammaproteobacteria</taxon>
        <taxon>Alteromonadales</taxon>
        <taxon>Shewanellaceae</taxon>
        <taxon>Shewanella</taxon>
    </lineage>
</organism>
<reference evidence="2 3" key="1">
    <citation type="submission" date="2016-07" db="EMBL/GenBank/DDBJ databases">
        <title>Whole-genome of two Shewanella species isolated from a digestive organ of sea cucumber Apostichopus japonicus Selenka 1867.</title>
        <authorList>
            <person name="Hong H.-H."/>
            <person name="Choi H."/>
            <person name="Cheon S."/>
            <person name="Oh J.-S."/>
            <person name="Lee H.-G."/>
            <person name="Park C."/>
        </authorList>
    </citation>
    <scope>NUCLEOTIDE SEQUENCE [LARGE SCALE GENOMIC DNA]</scope>
    <source>
        <strain evidence="2 3">CSB03KR</strain>
    </source>
</reference>
<feature type="signal peptide" evidence="1">
    <location>
        <begin position="1"/>
        <end position="24"/>
    </location>
</feature>
<dbReference type="Proteomes" id="UP000095230">
    <property type="component" value="Unassembled WGS sequence"/>
</dbReference>
<evidence type="ECO:0000313" key="3">
    <source>
        <dbReference type="Proteomes" id="UP000095230"/>
    </source>
</evidence>
<dbReference type="AlphaFoldDB" id="A0A1E5IRZ3"/>
<feature type="chain" id="PRO_5009179016" evidence="1">
    <location>
        <begin position="25"/>
        <end position="180"/>
    </location>
</feature>
<comment type="caution">
    <text evidence="2">The sequence shown here is derived from an EMBL/GenBank/DDBJ whole genome shotgun (WGS) entry which is preliminary data.</text>
</comment>
<dbReference type="RefSeq" id="WP_069671516.1">
    <property type="nucleotide sequence ID" value="NZ_MCBT01000043.1"/>
</dbReference>
<dbReference type="InterPro" id="IPR016987">
    <property type="entry name" value="UCP023238"/>
</dbReference>
<dbReference type="EMBL" id="MCBT01000043">
    <property type="protein sequence ID" value="OEG73352.1"/>
    <property type="molecule type" value="Genomic_DNA"/>
</dbReference>
<proteinExistence type="predicted"/>
<keyword evidence="1" id="KW-0732">Signal</keyword>
<dbReference type="STRING" id="23.BEL05_13890"/>
<accession>A0A1E5IRZ3</accession>
<protein>
    <submittedName>
        <fullName evidence="2">Uncharacterized protein</fullName>
    </submittedName>
</protein>
<gene>
    <name evidence="2" type="ORF">BEL05_13890</name>
</gene>
<dbReference type="OrthoDB" id="4750212at2"/>
<evidence type="ECO:0000313" key="2">
    <source>
        <dbReference type="EMBL" id="OEG73352.1"/>
    </source>
</evidence>
<evidence type="ECO:0000256" key="1">
    <source>
        <dbReference type="SAM" id="SignalP"/>
    </source>
</evidence>
<sequence>MRLRFSPMGWVSLATVLCTFQASANIEQQLAACAGKSDKLDRLVCYDNLAQSVKQVSPVTQVAAPVSKPAPVSSQAPTAAEVATPVVAAAPQSAEDNFGKVYKEEKEEIDKLYLTVKSVSKDPRGTLKISFENGQVWKQNDSRRFKIKAGETVYIETGALGSFLLGRDDSNSTIRVKRLD</sequence>